<evidence type="ECO:0000313" key="1">
    <source>
        <dbReference type="EMBL" id="GAX62970.1"/>
    </source>
</evidence>
<gene>
    <name evidence="1" type="ORF">SCALIN_C45_0128</name>
</gene>
<reference evidence="2" key="1">
    <citation type="journal article" date="2017" name="Environ. Microbiol. Rep.">
        <title>Genetic Diversity of Marine Anaerobic Ammonium-Oxidizing Bacteria as Revealed by Genomic and Proteomic Analyses of 'Candidatus Scalindua japonica'.</title>
        <authorList>
            <person name="Oshiki M."/>
            <person name="Mizuto K."/>
            <person name="Kimura Z."/>
            <person name="Kindaichi T."/>
            <person name="Satoh H."/>
            <person name="Okabe S."/>
        </authorList>
    </citation>
    <scope>NUCLEOTIDE SEQUENCE [LARGE SCALE GENOMIC DNA]</scope>
    <source>
        <strain evidence="2">husup-a2</strain>
    </source>
</reference>
<proteinExistence type="predicted"/>
<dbReference type="InterPro" id="IPR014985">
    <property type="entry name" value="WbqC"/>
</dbReference>
<dbReference type="OrthoDB" id="3611744at2"/>
<dbReference type="Proteomes" id="UP000218542">
    <property type="component" value="Unassembled WGS sequence"/>
</dbReference>
<dbReference type="Pfam" id="PF08889">
    <property type="entry name" value="WbqC"/>
    <property type="match status" value="1"/>
</dbReference>
<name>A0A286U488_9BACT</name>
<accession>A0A286U488</accession>
<dbReference type="AlphaFoldDB" id="A0A286U488"/>
<organism evidence="1 2">
    <name type="scientific">Candidatus Scalindua japonica</name>
    <dbReference type="NCBI Taxonomy" id="1284222"/>
    <lineage>
        <taxon>Bacteria</taxon>
        <taxon>Pseudomonadati</taxon>
        <taxon>Planctomycetota</taxon>
        <taxon>Candidatus Brocadiia</taxon>
        <taxon>Candidatus Brocadiales</taxon>
        <taxon>Candidatus Scalinduaceae</taxon>
        <taxon>Candidatus Scalindua</taxon>
    </lineage>
</organism>
<comment type="caution">
    <text evidence="1">The sequence shown here is derived from an EMBL/GenBank/DDBJ whole genome shotgun (WGS) entry which is preliminary data.</text>
</comment>
<dbReference type="EMBL" id="BAOS01000045">
    <property type="protein sequence ID" value="GAX62970.1"/>
    <property type="molecule type" value="Genomic_DNA"/>
</dbReference>
<evidence type="ECO:0008006" key="3">
    <source>
        <dbReference type="Google" id="ProtNLM"/>
    </source>
</evidence>
<keyword evidence="2" id="KW-1185">Reference proteome</keyword>
<protein>
    <recommendedName>
        <fullName evidence="3">WbqC-like protein</fullName>
    </recommendedName>
</protein>
<dbReference type="RefSeq" id="WP_096896361.1">
    <property type="nucleotide sequence ID" value="NZ_BAOS01000045.1"/>
</dbReference>
<evidence type="ECO:0000313" key="2">
    <source>
        <dbReference type="Proteomes" id="UP000218542"/>
    </source>
</evidence>
<sequence length="229" mass="26705">MKLAIMQPYLFPYVGYFQLINAVDTFVIYDDVNYIKQGWINRNYILINGKKHLISLGVNGASSFKLINEIKIGTNRDKLVKTIFQSYIKAPYFEEVFPVIKESLLFQDDNLAKYITNNLKKIADILNIKTEFIVSSGLENDKNLKGQDKVLDICKMLKTSTYINATGGYELYSREKFKKNHIDLYFIKAKKITYKQFNNDFVPNLSIIDLLMFNSRSEVQRLLNEYELV</sequence>